<dbReference type="EMBL" id="BGZK01002566">
    <property type="protein sequence ID" value="GBP94956.1"/>
    <property type="molecule type" value="Genomic_DNA"/>
</dbReference>
<accession>A0A4C2A2P7</accession>
<reference evidence="1 2" key="1">
    <citation type="journal article" date="2019" name="Commun. Biol.">
        <title>The bagworm genome reveals a unique fibroin gene that provides high tensile strength.</title>
        <authorList>
            <person name="Kono N."/>
            <person name="Nakamura H."/>
            <person name="Ohtoshi R."/>
            <person name="Tomita M."/>
            <person name="Numata K."/>
            <person name="Arakawa K."/>
        </authorList>
    </citation>
    <scope>NUCLEOTIDE SEQUENCE [LARGE SCALE GENOMIC DNA]</scope>
</reference>
<sequence length="183" mass="20800">MPSQDTFLFKIEGLELSIDHNGIVQFGVNRFDRSTFGRFDDHRNRFSDNVLDRRLNTVPETWRHIQVLEPLSSRGIGFTHKTIFSIYTHGQSQPQRVTIALLPIVIACLMGEWDHGESEELGLQTFRTASVQSTSTNTVVSSACKGPDLGVLSEKRRKSLLFDLNQLISFTPCHSRNAEPERR</sequence>
<comment type="caution">
    <text evidence="1">The sequence shown here is derived from an EMBL/GenBank/DDBJ whole genome shotgun (WGS) entry which is preliminary data.</text>
</comment>
<name>A0A4C2A2P7_EUMVA</name>
<evidence type="ECO:0000313" key="2">
    <source>
        <dbReference type="Proteomes" id="UP000299102"/>
    </source>
</evidence>
<keyword evidence="2" id="KW-1185">Reference proteome</keyword>
<evidence type="ECO:0000313" key="1">
    <source>
        <dbReference type="EMBL" id="GBP94956.1"/>
    </source>
</evidence>
<gene>
    <name evidence="1" type="ORF">EVAR_70420_1</name>
</gene>
<organism evidence="1 2">
    <name type="scientific">Eumeta variegata</name>
    <name type="common">Bagworm moth</name>
    <name type="synonym">Eumeta japonica</name>
    <dbReference type="NCBI Taxonomy" id="151549"/>
    <lineage>
        <taxon>Eukaryota</taxon>
        <taxon>Metazoa</taxon>
        <taxon>Ecdysozoa</taxon>
        <taxon>Arthropoda</taxon>
        <taxon>Hexapoda</taxon>
        <taxon>Insecta</taxon>
        <taxon>Pterygota</taxon>
        <taxon>Neoptera</taxon>
        <taxon>Endopterygota</taxon>
        <taxon>Lepidoptera</taxon>
        <taxon>Glossata</taxon>
        <taxon>Ditrysia</taxon>
        <taxon>Tineoidea</taxon>
        <taxon>Psychidae</taxon>
        <taxon>Oiketicinae</taxon>
        <taxon>Eumeta</taxon>
    </lineage>
</organism>
<dbReference type="AlphaFoldDB" id="A0A4C2A2P7"/>
<dbReference type="Proteomes" id="UP000299102">
    <property type="component" value="Unassembled WGS sequence"/>
</dbReference>
<proteinExistence type="predicted"/>
<protein>
    <submittedName>
        <fullName evidence="1">Uncharacterized protein</fullName>
    </submittedName>
</protein>